<evidence type="ECO:0000313" key="2">
    <source>
        <dbReference type="EMBL" id="CAE0831674.1"/>
    </source>
</evidence>
<accession>A0A7S4GBM5</accession>
<sequence length="120" mass="11778">MVKTKAEGEGVPAAAGHKSCAPQHKPLKARAEAPGKPPPTLGKAPAPRPKADLDQRRALIASIAAFGAAPGVVGPVLDGHVMGKLGARLSAMSTGREAEAEGVGPEPRGGAAGLPPTSGA</sequence>
<protein>
    <submittedName>
        <fullName evidence="2">Uncharacterized protein</fullName>
    </submittedName>
</protein>
<proteinExistence type="predicted"/>
<feature type="region of interest" description="Disordered" evidence="1">
    <location>
        <begin position="1"/>
        <end position="52"/>
    </location>
</feature>
<evidence type="ECO:0000256" key="1">
    <source>
        <dbReference type="SAM" id="MobiDB-lite"/>
    </source>
</evidence>
<reference evidence="2" key="1">
    <citation type="submission" date="2021-01" db="EMBL/GenBank/DDBJ databases">
        <authorList>
            <person name="Corre E."/>
            <person name="Pelletier E."/>
            <person name="Niang G."/>
            <person name="Scheremetjew M."/>
            <person name="Finn R."/>
            <person name="Kale V."/>
            <person name="Holt S."/>
            <person name="Cochrane G."/>
            <person name="Meng A."/>
            <person name="Brown T."/>
            <person name="Cohen L."/>
        </authorList>
    </citation>
    <scope>NUCLEOTIDE SEQUENCE</scope>
    <source>
        <strain evidence="2">CCMP1594</strain>
    </source>
</reference>
<organism evidence="2">
    <name type="scientific">Eutreptiella gymnastica</name>
    <dbReference type="NCBI Taxonomy" id="73025"/>
    <lineage>
        <taxon>Eukaryota</taxon>
        <taxon>Discoba</taxon>
        <taxon>Euglenozoa</taxon>
        <taxon>Euglenida</taxon>
        <taxon>Spirocuta</taxon>
        <taxon>Euglenophyceae</taxon>
        <taxon>Eutreptiales</taxon>
        <taxon>Eutreptiaceae</taxon>
        <taxon>Eutreptiella</taxon>
    </lineage>
</organism>
<gene>
    <name evidence="2" type="ORF">EGYM00163_LOCUS42956</name>
</gene>
<feature type="region of interest" description="Disordered" evidence="1">
    <location>
        <begin position="92"/>
        <end position="120"/>
    </location>
</feature>
<dbReference type="AlphaFoldDB" id="A0A7S4GBM5"/>
<dbReference type="EMBL" id="HBJA01124764">
    <property type="protein sequence ID" value="CAE0831674.1"/>
    <property type="molecule type" value="Transcribed_RNA"/>
</dbReference>
<name>A0A7S4GBM5_9EUGL</name>